<evidence type="ECO:0000313" key="11">
    <source>
        <dbReference type="EMBL" id="KAG2236377.1"/>
    </source>
</evidence>
<evidence type="ECO:0000256" key="7">
    <source>
        <dbReference type="ARBA" id="ARBA00023163"/>
    </source>
</evidence>
<dbReference type="InterPro" id="IPR051007">
    <property type="entry name" value="creA/MIG_C2H2-ZnF"/>
</dbReference>
<dbReference type="InterPro" id="IPR013087">
    <property type="entry name" value="Znf_C2H2_type"/>
</dbReference>
<dbReference type="EMBL" id="JAEPRE010000018">
    <property type="protein sequence ID" value="KAG2236377.1"/>
    <property type="molecule type" value="Genomic_DNA"/>
</dbReference>
<name>A0A8H7VYS4_9FUNG</name>
<evidence type="ECO:0000256" key="6">
    <source>
        <dbReference type="ARBA" id="ARBA00023015"/>
    </source>
</evidence>
<feature type="domain" description="C2H2-type" evidence="10">
    <location>
        <begin position="20"/>
        <end position="47"/>
    </location>
</feature>
<comment type="subcellular location">
    <subcellularLocation>
        <location evidence="1">Nucleus</location>
    </subcellularLocation>
</comment>
<dbReference type="GO" id="GO:0008270">
    <property type="term" value="F:zinc ion binding"/>
    <property type="evidence" value="ECO:0007669"/>
    <property type="project" value="UniProtKB-KW"/>
</dbReference>
<dbReference type="GO" id="GO:0000433">
    <property type="term" value="P:carbon catabolite repression of transcription from RNA polymerase II promoter by glucose"/>
    <property type="evidence" value="ECO:0007669"/>
    <property type="project" value="TreeGrafter"/>
</dbReference>
<keyword evidence="8" id="KW-0539">Nucleus</keyword>
<keyword evidence="4 9" id="KW-0863">Zinc-finger</keyword>
<evidence type="ECO:0000256" key="8">
    <source>
        <dbReference type="ARBA" id="ARBA00023242"/>
    </source>
</evidence>
<dbReference type="GO" id="GO:0005737">
    <property type="term" value="C:cytoplasm"/>
    <property type="evidence" value="ECO:0007669"/>
    <property type="project" value="TreeGrafter"/>
</dbReference>
<dbReference type="SUPFAM" id="SSF57667">
    <property type="entry name" value="beta-beta-alpha zinc fingers"/>
    <property type="match status" value="1"/>
</dbReference>
<evidence type="ECO:0000256" key="2">
    <source>
        <dbReference type="ARBA" id="ARBA00022723"/>
    </source>
</evidence>
<evidence type="ECO:0000256" key="4">
    <source>
        <dbReference type="ARBA" id="ARBA00022771"/>
    </source>
</evidence>
<evidence type="ECO:0000313" key="12">
    <source>
        <dbReference type="Proteomes" id="UP000613177"/>
    </source>
</evidence>
<organism evidence="11 12">
    <name type="scientific">Thamnidium elegans</name>
    <dbReference type="NCBI Taxonomy" id="101142"/>
    <lineage>
        <taxon>Eukaryota</taxon>
        <taxon>Fungi</taxon>
        <taxon>Fungi incertae sedis</taxon>
        <taxon>Mucoromycota</taxon>
        <taxon>Mucoromycotina</taxon>
        <taxon>Mucoromycetes</taxon>
        <taxon>Mucorales</taxon>
        <taxon>Mucorineae</taxon>
        <taxon>Mucoraceae</taxon>
        <taxon>Thamnidium</taxon>
    </lineage>
</organism>
<protein>
    <recommendedName>
        <fullName evidence="10">C2H2-type domain-containing protein</fullName>
    </recommendedName>
</protein>
<feature type="domain" description="C2H2-type" evidence="10">
    <location>
        <begin position="48"/>
        <end position="77"/>
    </location>
</feature>
<dbReference type="InterPro" id="IPR036236">
    <property type="entry name" value="Znf_C2H2_sf"/>
</dbReference>
<sequence>MTIIIQQRGSEKTTDKLRPFQCHICHKAFVRLEHRTRHIRTHTGEKPHICSYVHCGKRFSRSDELTRHNRIHNTTSKRTRQKRKIEPYGIMRAVSNGFITNSVNNHAPCNFGSRNKYQIFTDFSDSDSEHIFTPENSPSLDSFKTDSSKSNLILPPLLIGLRKPDQSANNSQCKPSITFTDTPHLPSIRFLLG</sequence>
<dbReference type="AlphaFoldDB" id="A0A8H7VYS4"/>
<comment type="caution">
    <text evidence="11">The sequence shown here is derived from an EMBL/GenBank/DDBJ whole genome shotgun (WGS) entry which is preliminary data.</text>
</comment>
<dbReference type="SMART" id="SM00355">
    <property type="entry name" value="ZnF_C2H2"/>
    <property type="match status" value="2"/>
</dbReference>
<dbReference type="GO" id="GO:0000978">
    <property type="term" value="F:RNA polymerase II cis-regulatory region sequence-specific DNA binding"/>
    <property type="evidence" value="ECO:0007669"/>
    <property type="project" value="TreeGrafter"/>
</dbReference>
<dbReference type="Pfam" id="PF00096">
    <property type="entry name" value="zf-C2H2"/>
    <property type="match status" value="2"/>
</dbReference>
<keyword evidence="7" id="KW-0804">Transcription</keyword>
<keyword evidence="3" id="KW-0677">Repeat</keyword>
<dbReference type="FunFam" id="3.30.160.60:FF:000145">
    <property type="entry name" value="Zinc finger protein 574"/>
    <property type="match status" value="1"/>
</dbReference>
<dbReference type="FunFam" id="3.30.160.60:FF:000690">
    <property type="entry name" value="Zinc finger protein 354C"/>
    <property type="match status" value="1"/>
</dbReference>
<keyword evidence="5" id="KW-0862">Zinc</keyword>
<keyword evidence="12" id="KW-1185">Reference proteome</keyword>
<dbReference type="Gene3D" id="3.30.160.60">
    <property type="entry name" value="Classic Zinc Finger"/>
    <property type="match status" value="2"/>
</dbReference>
<evidence type="ECO:0000256" key="3">
    <source>
        <dbReference type="ARBA" id="ARBA00022737"/>
    </source>
</evidence>
<dbReference type="GO" id="GO:0005634">
    <property type="term" value="C:nucleus"/>
    <property type="evidence" value="ECO:0007669"/>
    <property type="project" value="UniProtKB-SubCell"/>
</dbReference>
<gene>
    <name evidence="11" type="ORF">INT48_008359</name>
</gene>
<dbReference type="PANTHER" id="PTHR47428">
    <property type="entry name" value="REGULATORY PROTEIN MIG1-RELATED"/>
    <property type="match status" value="1"/>
</dbReference>
<dbReference type="PROSITE" id="PS00028">
    <property type="entry name" value="ZINC_FINGER_C2H2_1"/>
    <property type="match status" value="2"/>
</dbReference>
<evidence type="ECO:0000256" key="9">
    <source>
        <dbReference type="PROSITE-ProRule" id="PRU00042"/>
    </source>
</evidence>
<keyword evidence="2" id="KW-0479">Metal-binding</keyword>
<accession>A0A8H7VYS4</accession>
<dbReference type="Proteomes" id="UP000613177">
    <property type="component" value="Unassembled WGS sequence"/>
</dbReference>
<keyword evidence="6" id="KW-0805">Transcription regulation</keyword>
<proteinExistence type="predicted"/>
<evidence type="ECO:0000259" key="10">
    <source>
        <dbReference type="PROSITE" id="PS50157"/>
    </source>
</evidence>
<evidence type="ECO:0000256" key="5">
    <source>
        <dbReference type="ARBA" id="ARBA00022833"/>
    </source>
</evidence>
<dbReference type="PROSITE" id="PS50157">
    <property type="entry name" value="ZINC_FINGER_C2H2_2"/>
    <property type="match status" value="2"/>
</dbReference>
<reference evidence="11" key="1">
    <citation type="submission" date="2021-01" db="EMBL/GenBank/DDBJ databases">
        <title>Metabolic potential, ecology and presence of endohyphal bacteria is reflected in genomic diversity of Mucoromycotina.</title>
        <authorList>
            <person name="Muszewska A."/>
            <person name="Okrasinska A."/>
            <person name="Steczkiewicz K."/>
            <person name="Drgas O."/>
            <person name="Orlowska M."/>
            <person name="Perlinska-Lenart U."/>
            <person name="Aleksandrzak-Piekarczyk T."/>
            <person name="Szatraj K."/>
            <person name="Zielenkiewicz U."/>
            <person name="Pilsyk S."/>
            <person name="Malc E."/>
            <person name="Mieczkowski P."/>
            <person name="Kruszewska J.S."/>
            <person name="Biernat P."/>
            <person name="Pawlowska J."/>
        </authorList>
    </citation>
    <scope>NUCLEOTIDE SEQUENCE</scope>
    <source>
        <strain evidence="11">WA0000018081</strain>
    </source>
</reference>
<dbReference type="PANTHER" id="PTHR47428:SF1">
    <property type="entry name" value="REGULATORY PROTEIN MIG1-RELATED"/>
    <property type="match status" value="1"/>
</dbReference>
<evidence type="ECO:0000256" key="1">
    <source>
        <dbReference type="ARBA" id="ARBA00004123"/>
    </source>
</evidence>